<feature type="compositionally biased region" description="Basic and acidic residues" evidence="1">
    <location>
        <begin position="179"/>
        <end position="201"/>
    </location>
</feature>
<dbReference type="PANTHER" id="PTHR37729:SF1">
    <property type="entry name" value="NEUROFILAMENT PROTEIN-LIKE PROTEIN"/>
    <property type="match status" value="1"/>
</dbReference>
<feature type="compositionally biased region" description="Low complexity" evidence="1">
    <location>
        <begin position="125"/>
        <end position="143"/>
    </location>
</feature>
<accession>A0A6A6NG20</accession>
<dbReference type="Proteomes" id="UP000467840">
    <property type="component" value="Chromosome 5"/>
</dbReference>
<comment type="caution">
    <text evidence="2">The sequence shown here is derived from an EMBL/GenBank/DDBJ whole genome shotgun (WGS) entry which is preliminary data.</text>
</comment>
<evidence type="ECO:0000313" key="3">
    <source>
        <dbReference type="Proteomes" id="UP000467840"/>
    </source>
</evidence>
<sequence>MATESETTSLHTPATATSPDEPMKTNVNEQVELKTMEQETVSLPEKGKEENPKIDELPNKTKPLSKMEGEAENKRTEPPAVEVKIDDSSTMDALVVEDKIEVKQDIPHSHAHSGPEAAGDAVESQQVAQPAIEEAQEEQPATASVEKLQDKQTTIVGVLESSTEAAQKPKELSAVLPTKESEEVAVKDPEDSEAVSKEVNKQESLVSEVHVKVQEQSEVTEQGGKQDPEDSEVVSKEVNKQESLFSEAGKSGGTIWSH</sequence>
<reference evidence="2 3" key="1">
    <citation type="journal article" date="2020" name="Mol. Plant">
        <title>The Chromosome-Based Rubber Tree Genome Provides New Insights into Spurge Genome Evolution and Rubber Biosynthesis.</title>
        <authorList>
            <person name="Liu J."/>
            <person name="Shi C."/>
            <person name="Shi C.C."/>
            <person name="Li W."/>
            <person name="Zhang Q.J."/>
            <person name="Zhang Y."/>
            <person name="Li K."/>
            <person name="Lu H.F."/>
            <person name="Shi C."/>
            <person name="Zhu S.T."/>
            <person name="Xiao Z.Y."/>
            <person name="Nan H."/>
            <person name="Yue Y."/>
            <person name="Zhu X.G."/>
            <person name="Wu Y."/>
            <person name="Hong X.N."/>
            <person name="Fan G.Y."/>
            <person name="Tong Y."/>
            <person name="Zhang D."/>
            <person name="Mao C.L."/>
            <person name="Liu Y.L."/>
            <person name="Hao S.J."/>
            <person name="Liu W.Q."/>
            <person name="Lv M.Q."/>
            <person name="Zhang H.B."/>
            <person name="Liu Y."/>
            <person name="Hu-Tang G.R."/>
            <person name="Wang J.P."/>
            <person name="Wang J.H."/>
            <person name="Sun Y.H."/>
            <person name="Ni S.B."/>
            <person name="Chen W.B."/>
            <person name="Zhang X.C."/>
            <person name="Jiao Y.N."/>
            <person name="Eichler E.E."/>
            <person name="Li G.H."/>
            <person name="Liu X."/>
            <person name="Gao L.Z."/>
        </authorList>
    </citation>
    <scope>NUCLEOTIDE SEQUENCE [LARGE SCALE GENOMIC DNA]</scope>
    <source>
        <strain evidence="3">cv. GT1</strain>
        <tissue evidence="2">Leaf</tissue>
    </source>
</reference>
<name>A0A6A6NG20_HEVBR</name>
<feature type="compositionally biased region" description="Polar residues" evidence="1">
    <location>
        <begin position="151"/>
        <end position="165"/>
    </location>
</feature>
<feature type="compositionally biased region" description="Basic and acidic residues" evidence="1">
    <location>
        <begin position="45"/>
        <end position="87"/>
    </location>
</feature>
<organism evidence="2 3">
    <name type="scientific">Hevea brasiliensis</name>
    <name type="common">Para rubber tree</name>
    <name type="synonym">Siphonia brasiliensis</name>
    <dbReference type="NCBI Taxonomy" id="3981"/>
    <lineage>
        <taxon>Eukaryota</taxon>
        <taxon>Viridiplantae</taxon>
        <taxon>Streptophyta</taxon>
        <taxon>Embryophyta</taxon>
        <taxon>Tracheophyta</taxon>
        <taxon>Spermatophyta</taxon>
        <taxon>Magnoliopsida</taxon>
        <taxon>eudicotyledons</taxon>
        <taxon>Gunneridae</taxon>
        <taxon>Pentapetalae</taxon>
        <taxon>rosids</taxon>
        <taxon>fabids</taxon>
        <taxon>Malpighiales</taxon>
        <taxon>Euphorbiaceae</taxon>
        <taxon>Crotonoideae</taxon>
        <taxon>Micrandreae</taxon>
        <taxon>Hevea</taxon>
    </lineage>
</organism>
<evidence type="ECO:0000256" key="1">
    <source>
        <dbReference type="SAM" id="MobiDB-lite"/>
    </source>
</evidence>
<feature type="region of interest" description="Disordered" evidence="1">
    <location>
        <begin position="1"/>
        <end position="89"/>
    </location>
</feature>
<keyword evidence="3" id="KW-1185">Reference proteome</keyword>
<dbReference type="AlphaFoldDB" id="A0A6A6NG20"/>
<feature type="compositionally biased region" description="Basic and acidic residues" evidence="1">
    <location>
        <begin position="224"/>
        <end position="240"/>
    </location>
</feature>
<feature type="compositionally biased region" description="Polar residues" evidence="1">
    <location>
        <begin position="1"/>
        <end position="18"/>
    </location>
</feature>
<proteinExistence type="predicted"/>
<dbReference type="EMBL" id="JAAGAX010000001">
    <property type="protein sequence ID" value="KAF2324086.1"/>
    <property type="molecule type" value="Genomic_DNA"/>
</dbReference>
<gene>
    <name evidence="2" type="ORF">GH714_006556</name>
</gene>
<protein>
    <submittedName>
        <fullName evidence="2">Uncharacterized protein</fullName>
    </submittedName>
</protein>
<dbReference type="PANTHER" id="PTHR37729">
    <property type="entry name" value="NEUROFILAMENT PROTEIN-LIKE PROTEIN"/>
    <property type="match status" value="1"/>
</dbReference>
<evidence type="ECO:0000313" key="2">
    <source>
        <dbReference type="EMBL" id="KAF2324086.1"/>
    </source>
</evidence>
<feature type="region of interest" description="Disordered" evidence="1">
    <location>
        <begin position="102"/>
        <end position="258"/>
    </location>
</feature>